<keyword evidence="2 3" id="KW-0012">Acyltransferase</keyword>
<dbReference type="KEGG" id="ske:Sked_05980"/>
<protein>
    <submittedName>
        <fullName evidence="6">Predicted acetyltransferase</fullName>
    </submittedName>
</protein>
<dbReference type="GO" id="GO:0030649">
    <property type="term" value="P:aminoglycoside antibiotic catabolic process"/>
    <property type="evidence" value="ECO:0007669"/>
    <property type="project" value="TreeGrafter"/>
</dbReference>
<sequence length="432" mass="46568">MPAHSFTLDHFPAAADDRTRAWTRAVRQAFLEPDPTPARLEYLVEQTVADDATLVAAYPDGEETLDGERRPVGTCTTMAGTINLGAGLLPATLFTSATVRPTHRRRGLLRRMVEDALVRTSGAGHSMVLLTATEGSIYERFGFGAAVWRSTLTVDTRGGLPLRSRGSGQVQQVGTEWLVGQAPAVFDRFHEGALGSVSRRAAYTDRVARENDSDRFDRAVRGLAHVGDSGEVDGFAFYRSLEGTATVEVLDLVAATDDAYLALWSTLGGLDLVDTVTFPRASADEVLRHAVSDPRRVSTTLVQDELWVRVVDPAAALAQRAYMPGLDESLVLRVYDPLGHAAGDLRLRVADGVAVVEPVVVDGAENRAEDGHVDEDWDLSLDVSTLGTLLVGGLSATQLARSARLVARDGAALAQADRVFSIADTLRFYSHF</sequence>
<dbReference type="InterPro" id="IPR051554">
    <property type="entry name" value="Acetyltransferase_Eis"/>
</dbReference>
<evidence type="ECO:0000313" key="7">
    <source>
        <dbReference type="Proteomes" id="UP000000322"/>
    </source>
</evidence>
<dbReference type="HOGENOM" id="CLU_050659_0_0_11"/>
<feature type="binding site" evidence="3">
    <location>
        <begin position="105"/>
        <end position="110"/>
    </location>
    <ligand>
        <name>acetyl-CoA</name>
        <dbReference type="ChEBI" id="CHEBI:57288"/>
    </ligand>
</feature>
<dbReference type="InterPro" id="IPR016181">
    <property type="entry name" value="Acyl_CoA_acyltransferase"/>
</dbReference>
<gene>
    <name evidence="6" type="ordered locus">Sked_05980</name>
</gene>
<feature type="binding site" evidence="3">
    <location>
        <begin position="97"/>
        <end position="99"/>
    </location>
    <ligand>
        <name>acetyl-CoA</name>
        <dbReference type="ChEBI" id="CHEBI:57288"/>
    </ligand>
</feature>
<feature type="active site" description="Proton acceptor; via carboxylate" evidence="3">
    <location>
        <position position="432"/>
    </location>
</feature>
<name>D1BAK7_SANKS</name>
<evidence type="ECO:0000256" key="1">
    <source>
        <dbReference type="ARBA" id="ARBA00022679"/>
    </source>
</evidence>
<dbReference type="InterPro" id="IPR041380">
    <property type="entry name" value="Acetyltransf_17"/>
</dbReference>
<evidence type="ECO:0000313" key="6">
    <source>
        <dbReference type="EMBL" id="ACZ20558.1"/>
    </source>
</evidence>
<dbReference type="AlphaFoldDB" id="D1BAK7"/>
<keyword evidence="7" id="KW-1185">Reference proteome</keyword>
<comment type="similarity">
    <text evidence="3">Belongs to the acetyltransferase Eis family.</text>
</comment>
<reference evidence="6 7" key="1">
    <citation type="journal article" date="2009" name="Stand. Genomic Sci.">
        <title>Complete genome sequence of Sanguibacter keddieii type strain (ST-74).</title>
        <authorList>
            <person name="Ivanova N."/>
            <person name="Sikorski J."/>
            <person name="Sims D."/>
            <person name="Brettin T."/>
            <person name="Detter J.C."/>
            <person name="Han C."/>
            <person name="Lapidus A."/>
            <person name="Copeland A."/>
            <person name="Glavina Del Rio T."/>
            <person name="Nolan M."/>
            <person name="Chen F."/>
            <person name="Lucas S."/>
            <person name="Tice H."/>
            <person name="Cheng J.F."/>
            <person name="Bruce D."/>
            <person name="Goodwin L."/>
            <person name="Pitluck S."/>
            <person name="Pati A."/>
            <person name="Mavromatis K."/>
            <person name="Chen A."/>
            <person name="Palaniappan K."/>
            <person name="D'haeseleer P."/>
            <person name="Chain P."/>
            <person name="Bristow J."/>
            <person name="Eisen J.A."/>
            <person name="Markowitz V."/>
            <person name="Hugenholtz P."/>
            <person name="Goker M."/>
            <person name="Pukall R."/>
            <person name="Klenk H.P."/>
            <person name="Kyrpides N.C."/>
        </authorList>
    </citation>
    <scope>NUCLEOTIDE SEQUENCE [LARGE SCALE GENOMIC DNA]</scope>
    <source>
        <strain evidence="7">ATCC 51767 / DSM 10542 / NCFB 3025 / ST-74</strain>
    </source>
</reference>
<dbReference type="OrthoDB" id="8399956at2"/>
<evidence type="ECO:0000259" key="5">
    <source>
        <dbReference type="Pfam" id="PF17668"/>
    </source>
</evidence>
<feature type="binding site" evidence="3">
    <location>
        <begin position="133"/>
        <end position="134"/>
    </location>
    <ligand>
        <name>acetyl-CoA</name>
        <dbReference type="ChEBI" id="CHEBI:57288"/>
    </ligand>
</feature>
<dbReference type="Pfam" id="PF17668">
    <property type="entry name" value="Acetyltransf_17"/>
    <property type="match status" value="1"/>
</dbReference>
<dbReference type="eggNOG" id="COG4552">
    <property type="taxonomic scope" value="Bacteria"/>
</dbReference>
<dbReference type="HAMAP" id="MF_01812">
    <property type="entry name" value="Eis"/>
    <property type="match status" value="1"/>
</dbReference>
<dbReference type="SUPFAM" id="SSF55729">
    <property type="entry name" value="Acyl-CoA N-acyltransferases (Nat)"/>
    <property type="match status" value="1"/>
</dbReference>
<dbReference type="PANTHER" id="PTHR37817:SF1">
    <property type="entry name" value="N-ACETYLTRANSFERASE EIS"/>
    <property type="match status" value="1"/>
</dbReference>
<evidence type="ECO:0000259" key="4">
    <source>
        <dbReference type="Pfam" id="PF13530"/>
    </source>
</evidence>
<feature type="domain" description="Eis-like acetyltransferase" evidence="5">
    <location>
        <begin position="195"/>
        <end position="309"/>
    </location>
</feature>
<dbReference type="InterPro" id="IPR025559">
    <property type="entry name" value="Eis_dom"/>
</dbReference>
<dbReference type="Gene3D" id="3.40.630.30">
    <property type="match status" value="2"/>
</dbReference>
<organism evidence="6 7">
    <name type="scientific">Sanguibacter keddieii (strain ATCC 51767 / DSM 10542 / NCFB 3025 / ST-74)</name>
    <dbReference type="NCBI Taxonomy" id="446469"/>
    <lineage>
        <taxon>Bacteria</taxon>
        <taxon>Bacillati</taxon>
        <taxon>Actinomycetota</taxon>
        <taxon>Actinomycetes</taxon>
        <taxon>Micrococcales</taxon>
        <taxon>Sanguibacteraceae</taxon>
        <taxon>Sanguibacter</taxon>
    </lineage>
</organism>
<evidence type="ECO:0000256" key="3">
    <source>
        <dbReference type="HAMAP-Rule" id="MF_01812"/>
    </source>
</evidence>
<feature type="domain" description="Enhanced intracellular survival protein" evidence="4">
    <location>
        <begin position="315"/>
        <end position="421"/>
    </location>
</feature>
<dbReference type="Proteomes" id="UP000000322">
    <property type="component" value="Chromosome"/>
</dbReference>
<dbReference type="Pfam" id="PF13530">
    <property type="entry name" value="SCP2_2"/>
    <property type="match status" value="1"/>
</dbReference>
<dbReference type="Pfam" id="PF13527">
    <property type="entry name" value="Acetyltransf_9"/>
    <property type="match status" value="1"/>
</dbReference>
<dbReference type="InterPro" id="IPR022902">
    <property type="entry name" value="NAcTrfase_Eis"/>
</dbReference>
<evidence type="ECO:0000256" key="2">
    <source>
        <dbReference type="ARBA" id="ARBA00023315"/>
    </source>
</evidence>
<keyword evidence="1 3" id="KW-0808">Transferase</keyword>
<accession>D1BAK7</accession>
<dbReference type="GO" id="GO:0034069">
    <property type="term" value="F:aminoglycoside N-acetyltransferase activity"/>
    <property type="evidence" value="ECO:0007669"/>
    <property type="project" value="TreeGrafter"/>
</dbReference>
<feature type="active site" description="Proton donor" evidence="3">
    <location>
        <position position="138"/>
    </location>
</feature>
<dbReference type="STRING" id="446469.Sked_05980"/>
<dbReference type="SUPFAM" id="SSF55718">
    <property type="entry name" value="SCP-like"/>
    <property type="match status" value="1"/>
</dbReference>
<dbReference type="InterPro" id="IPR036527">
    <property type="entry name" value="SCP2_sterol-bd_dom_sf"/>
</dbReference>
<dbReference type="PANTHER" id="PTHR37817">
    <property type="entry name" value="N-ACETYLTRANSFERASE EIS"/>
    <property type="match status" value="1"/>
</dbReference>
<proteinExistence type="inferred from homology"/>
<comment type="subunit">
    <text evidence="3">Homohexamer; trimer of dimers.</text>
</comment>
<dbReference type="RefSeq" id="WP_012865627.1">
    <property type="nucleotide sequence ID" value="NC_013521.1"/>
</dbReference>
<dbReference type="Gene3D" id="3.30.1050.10">
    <property type="entry name" value="SCP2 sterol-binding domain"/>
    <property type="match status" value="1"/>
</dbReference>
<dbReference type="EMBL" id="CP001819">
    <property type="protein sequence ID" value="ACZ20558.1"/>
    <property type="molecule type" value="Genomic_DNA"/>
</dbReference>